<organism evidence="1">
    <name type="scientific">Solanum chacoense</name>
    <name type="common">Chaco potato</name>
    <dbReference type="NCBI Taxonomy" id="4108"/>
    <lineage>
        <taxon>Eukaryota</taxon>
        <taxon>Viridiplantae</taxon>
        <taxon>Streptophyta</taxon>
        <taxon>Embryophyta</taxon>
        <taxon>Tracheophyta</taxon>
        <taxon>Spermatophyta</taxon>
        <taxon>Magnoliopsida</taxon>
        <taxon>eudicotyledons</taxon>
        <taxon>Gunneridae</taxon>
        <taxon>Pentapetalae</taxon>
        <taxon>asterids</taxon>
        <taxon>lamiids</taxon>
        <taxon>Solanales</taxon>
        <taxon>Solanaceae</taxon>
        <taxon>Solanoideae</taxon>
        <taxon>Solaneae</taxon>
        <taxon>Solanum</taxon>
    </lineage>
</organism>
<sequence>MDDSAPDHPVTESKLHVKSNYTVDNYNTSGQQYSQYSHHKLIYPCLCYLSELTKVSCFENC</sequence>
<name>A0A0V0GZQ4_SOLCH</name>
<protein>
    <submittedName>
        <fullName evidence="1">Putative ovule protein</fullName>
    </submittedName>
</protein>
<evidence type="ECO:0000313" key="1">
    <source>
        <dbReference type="EMBL" id="JAP13598.1"/>
    </source>
</evidence>
<accession>A0A0V0GZQ4</accession>
<dbReference type="AlphaFoldDB" id="A0A0V0GZQ4"/>
<reference evidence="1" key="1">
    <citation type="submission" date="2015-12" db="EMBL/GenBank/DDBJ databases">
        <title>Gene expression during late stages of embryo sac development: a critical building block for successful pollen-pistil interactions.</title>
        <authorList>
            <person name="Liu Y."/>
            <person name="Joly V."/>
            <person name="Sabar M."/>
            <person name="Matton D.P."/>
        </authorList>
    </citation>
    <scope>NUCLEOTIDE SEQUENCE</scope>
</reference>
<dbReference type="EMBL" id="GEDG01027792">
    <property type="protein sequence ID" value="JAP13598.1"/>
    <property type="molecule type" value="Transcribed_RNA"/>
</dbReference>
<proteinExistence type="predicted"/>